<dbReference type="SMART" id="SM00829">
    <property type="entry name" value="PKS_ER"/>
    <property type="match status" value="1"/>
</dbReference>
<dbReference type="InterPro" id="IPR020843">
    <property type="entry name" value="ER"/>
</dbReference>
<dbReference type="InterPro" id="IPR014187">
    <property type="entry name" value="ADH_Zn_typ-2"/>
</dbReference>
<name>A0A7C1FIL8_9CHLR</name>
<comment type="cofactor">
    <cofactor evidence="1">
        <name>Zn(2+)</name>
        <dbReference type="ChEBI" id="CHEBI:29105"/>
    </cofactor>
</comment>
<keyword evidence="4" id="KW-0479">Metal-binding</keyword>
<comment type="similarity">
    <text evidence="2">Belongs to the zinc-containing alcohol dehydrogenase family.</text>
</comment>
<reference evidence="10" key="1">
    <citation type="journal article" date="2020" name="mSystems">
        <title>Genome- and Community-Level Interaction Insights into Carbon Utilization and Element Cycling Functions of Hydrothermarchaeota in Hydrothermal Sediment.</title>
        <authorList>
            <person name="Zhou Z."/>
            <person name="Liu Y."/>
            <person name="Xu W."/>
            <person name="Pan J."/>
            <person name="Luo Z.H."/>
            <person name="Li M."/>
        </authorList>
    </citation>
    <scope>NUCLEOTIDE SEQUENCE [LARGE SCALE GENOMIC DNA]</scope>
    <source>
        <strain evidence="10">SpSt-289</strain>
    </source>
</reference>
<comment type="catalytic activity">
    <reaction evidence="8">
        <text>a primary alcohol + NAD(+) = an aldehyde + NADH + H(+)</text>
        <dbReference type="Rhea" id="RHEA:10736"/>
        <dbReference type="ChEBI" id="CHEBI:15378"/>
        <dbReference type="ChEBI" id="CHEBI:15734"/>
        <dbReference type="ChEBI" id="CHEBI:17478"/>
        <dbReference type="ChEBI" id="CHEBI:57540"/>
        <dbReference type="ChEBI" id="CHEBI:57945"/>
        <dbReference type="EC" id="1.1.1.1"/>
    </reaction>
</comment>
<feature type="domain" description="Enoyl reductase (ER)" evidence="9">
    <location>
        <begin position="10"/>
        <end position="331"/>
    </location>
</feature>
<dbReference type="PANTHER" id="PTHR42940:SF8">
    <property type="entry name" value="VACUOLAR PROTEIN SORTING-ASSOCIATED PROTEIN 11"/>
    <property type="match status" value="1"/>
</dbReference>
<keyword evidence="5" id="KW-0862">Zinc</keyword>
<comment type="caution">
    <text evidence="10">The sequence shown here is derived from an EMBL/GenBank/DDBJ whole genome shotgun (WGS) entry which is preliminary data.</text>
</comment>
<dbReference type="NCBIfam" id="TIGR02822">
    <property type="entry name" value="adh_fam_2"/>
    <property type="match status" value="1"/>
</dbReference>
<gene>
    <name evidence="10" type="ORF">ENQ20_01315</name>
</gene>
<proteinExistence type="inferred from homology"/>
<evidence type="ECO:0000256" key="2">
    <source>
        <dbReference type="ARBA" id="ARBA00008072"/>
    </source>
</evidence>
<evidence type="ECO:0000256" key="7">
    <source>
        <dbReference type="ARBA" id="ARBA00049164"/>
    </source>
</evidence>
<evidence type="ECO:0000256" key="8">
    <source>
        <dbReference type="ARBA" id="ARBA00049243"/>
    </source>
</evidence>
<evidence type="ECO:0000259" key="9">
    <source>
        <dbReference type="SMART" id="SM00829"/>
    </source>
</evidence>
<dbReference type="SUPFAM" id="SSF51735">
    <property type="entry name" value="NAD(P)-binding Rossmann-fold domains"/>
    <property type="match status" value="1"/>
</dbReference>
<evidence type="ECO:0000256" key="6">
    <source>
        <dbReference type="ARBA" id="ARBA00023002"/>
    </source>
</evidence>
<dbReference type="Gene3D" id="3.40.50.720">
    <property type="entry name" value="NAD(P)-binding Rossmann-like Domain"/>
    <property type="match status" value="1"/>
</dbReference>
<evidence type="ECO:0000256" key="1">
    <source>
        <dbReference type="ARBA" id="ARBA00001947"/>
    </source>
</evidence>
<dbReference type="Pfam" id="PF08240">
    <property type="entry name" value="ADH_N"/>
    <property type="match status" value="1"/>
</dbReference>
<sequence>MRAMQLFQTGDIAEDRLFLAEDVPVPQPGSGELRVRVHACGVCRTDLHTVEGDLALPRPLPLIPGHQVVGVVDAVGEQVTRIAVGDRVGVGWMNWTCGVCDFCRRGRENLCPSARFTGLHQDGGYAEWMVVHERFAYRLPEGLSDQAAAPLLCGGVIGYRTLRLSGIERGGRLGLYGFGASAHQAIQVARHWGCEVYVFTRGEEHRRLAEALGAIWVGDANEQPPHPLDAAAIFAPAGWIVERALRHVRPGAVVAINAIHMTPIPELPYERIYGERVLRSVANFTRQDAEEFLALAATIPMRTEIETFPLAEANHALRRLKQGALRAAAVLSIDCPEH</sequence>
<evidence type="ECO:0000256" key="3">
    <source>
        <dbReference type="ARBA" id="ARBA00013190"/>
    </source>
</evidence>
<dbReference type="InterPro" id="IPR011032">
    <property type="entry name" value="GroES-like_sf"/>
</dbReference>
<accession>A0A7C1FIL8</accession>
<comment type="catalytic activity">
    <reaction evidence="7">
        <text>a secondary alcohol + NAD(+) = a ketone + NADH + H(+)</text>
        <dbReference type="Rhea" id="RHEA:10740"/>
        <dbReference type="ChEBI" id="CHEBI:15378"/>
        <dbReference type="ChEBI" id="CHEBI:17087"/>
        <dbReference type="ChEBI" id="CHEBI:35681"/>
        <dbReference type="ChEBI" id="CHEBI:57540"/>
        <dbReference type="ChEBI" id="CHEBI:57945"/>
        <dbReference type="EC" id="1.1.1.1"/>
    </reaction>
</comment>
<dbReference type="GO" id="GO:0004022">
    <property type="term" value="F:alcohol dehydrogenase (NAD+) activity"/>
    <property type="evidence" value="ECO:0007669"/>
    <property type="project" value="UniProtKB-EC"/>
</dbReference>
<dbReference type="PANTHER" id="PTHR42940">
    <property type="entry name" value="ALCOHOL DEHYDROGENASE 1-RELATED"/>
    <property type="match status" value="1"/>
</dbReference>
<dbReference type="SUPFAM" id="SSF50129">
    <property type="entry name" value="GroES-like"/>
    <property type="match status" value="1"/>
</dbReference>
<dbReference type="InterPro" id="IPR013154">
    <property type="entry name" value="ADH-like_N"/>
</dbReference>
<organism evidence="10">
    <name type="scientific">Caldilinea aerophila</name>
    <dbReference type="NCBI Taxonomy" id="133453"/>
    <lineage>
        <taxon>Bacteria</taxon>
        <taxon>Bacillati</taxon>
        <taxon>Chloroflexota</taxon>
        <taxon>Caldilineae</taxon>
        <taxon>Caldilineales</taxon>
        <taxon>Caldilineaceae</taxon>
        <taxon>Caldilinea</taxon>
    </lineage>
</organism>
<protein>
    <recommendedName>
        <fullName evidence="3">alcohol dehydrogenase</fullName>
        <ecNumber evidence="3">1.1.1.1</ecNumber>
    </recommendedName>
</protein>
<dbReference type="Gene3D" id="3.90.180.10">
    <property type="entry name" value="Medium-chain alcohol dehydrogenases, catalytic domain"/>
    <property type="match status" value="1"/>
</dbReference>
<dbReference type="EMBL" id="DSMG01000016">
    <property type="protein sequence ID" value="HDX30113.1"/>
    <property type="molecule type" value="Genomic_DNA"/>
</dbReference>
<evidence type="ECO:0000256" key="5">
    <source>
        <dbReference type="ARBA" id="ARBA00022833"/>
    </source>
</evidence>
<dbReference type="AlphaFoldDB" id="A0A7C1FIL8"/>
<dbReference type="CDD" id="cd08298">
    <property type="entry name" value="CAD2"/>
    <property type="match status" value="1"/>
</dbReference>
<dbReference type="GO" id="GO:0005737">
    <property type="term" value="C:cytoplasm"/>
    <property type="evidence" value="ECO:0007669"/>
    <property type="project" value="TreeGrafter"/>
</dbReference>
<evidence type="ECO:0000256" key="4">
    <source>
        <dbReference type="ARBA" id="ARBA00022723"/>
    </source>
</evidence>
<keyword evidence="6 10" id="KW-0560">Oxidoreductase</keyword>
<dbReference type="GO" id="GO:0046872">
    <property type="term" value="F:metal ion binding"/>
    <property type="evidence" value="ECO:0007669"/>
    <property type="project" value="UniProtKB-KW"/>
</dbReference>
<dbReference type="InterPro" id="IPR036291">
    <property type="entry name" value="NAD(P)-bd_dom_sf"/>
</dbReference>
<evidence type="ECO:0000313" key="10">
    <source>
        <dbReference type="EMBL" id="HDX30113.1"/>
    </source>
</evidence>
<dbReference type="EC" id="1.1.1.1" evidence="3"/>